<reference evidence="1" key="1">
    <citation type="submission" date="2021-03" db="EMBL/GenBank/DDBJ databases">
        <title>Whole genome shotgun sequence of Actinoplanes auranticolor NBRC 12245.</title>
        <authorList>
            <person name="Komaki H."/>
            <person name="Tamura T."/>
        </authorList>
    </citation>
    <scope>NUCLEOTIDE SEQUENCE</scope>
    <source>
        <strain evidence="1">NBRC 12245</strain>
    </source>
</reference>
<accession>A0A919VZ70</accession>
<dbReference type="Proteomes" id="UP000681340">
    <property type="component" value="Unassembled WGS sequence"/>
</dbReference>
<comment type="caution">
    <text evidence="1">The sequence shown here is derived from an EMBL/GenBank/DDBJ whole genome shotgun (WGS) entry which is preliminary data.</text>
</comment>
<gene>
    <name evidence="1" type="ORF">Aau02nite_89090</name>
</gene>
<evidence type="ECO:0000313" key="1">
    <source>
        <dbReference type="EMBL" id="GIM80125.1"/>
    </source>
</evidence>
<organism evidence="1 2">
    <name type="scientific">Actinoplanes auranticolor</name>
    <dbReference type="NCBI Taxonomy" id="47988"/>
    <lineage>
        <taxon>Bacteria</taxon>
        <taxon>Bacillati</taxon>
        <taxon>Actinomycetota</taxon>
        <taxon>Actinomycetes</taxon>
        <taxon>Micromonosporales</taxon>
        <taxon>Micromonosporaceae</taxon>
        <taxon>Actinoplanes</taxon>
    </lineage>
</organism>
<dbReference type="EMBL" id="BOQL01000090">
    <property type="protein sequence ID" value="GIM80125.1"/>
    <property type="molecule type" value="Genomic_DNA"/>
</dbReference>
<dbReference type="AlphaFoldDB" id="A0A919VZ70"/>
<evidence type="ECO:0000313" key="2">
    <source>
        <dbReference type="Proteomes" id="UP000681340"/>
    </source>
</evidence>
<sequence>MPSPGWLPLEQEVCERREIVRKRRIHCHPRVLKVGAKPTRSSDGCLSSIGVSTTRLFRTNGLTTVPSAINHTKDILESDHRIAFGRVDMIRAVHSAPIGRL</sequence>
<protein>
    <submittedName>
        <fullName evidence="1">Uncharacterized protein</fullName>
    </submittedName>
</protein>
<keyword evidence="2" id="KW-1185">Reference proteome</keyword>
<proteinExistence type="predicted"/>
<name>A0A919VZ70_9ACTN</name>